<dbReference type="RefSeq" id="WP_261617369.1">
    <property type="nucleotide sequence ID" value="NZ_JALIDZ010000008.1"/>
</dbReference>
<name>A0AAW5R4I2_9HYPH</name>
<dbReference type="AlphaFoldDB" id="A0AAW5R4I2"/>
<evidence type="ECO:0000256" key="1">
    <source>
        <dbReference type="ARBA" id="ARBA00017922"/>
    </source>
</evidence>
<accession>A0AAW5R4I2</accession>
<dbReference type="PROSITE" id="PS51257">
    <property type="entry name" value="PROKAR_LIPOPROTEIN"/>
    <property type="match status" value="1"/>
</dbReference>
<comment type="caution">
    <text evidence="4">The sequence shown here is derived from an EMBL/GenBank/DDBJ whole genome shotgun (WGS) entry which is preliminary data.</text>
</comment>
<evidence type="ECO:0000256" key="2">
    <source>
        <dbReference type="ARBA" id="ARBA00022729"/>
    </source>
</evidence>
<reference evidence="4 5" key="1">
    <citation type="submission" date="2022-04" db="EMBL/GenBank/DDBJ databases">
        <authorList>
            <person name="Ye Y.-Q."/>
            <person name="Du Z.-J."/>
        </authorList>
    </citation>
    <scope>NUCLEOTIDE SEQUENCE [LARGE SCALE GENOMIC DNA]</scope>
    <source>
        <strain evidence="4 5">A6E488</strain>
    </source>
</reference>
<feature type="signal peptide" evidence="3">
    <location>
        <begin position="1"/>
        <end position="15"/>
    </location>
</feature>
<gene>
    <name evidence="4" type="ORF">MUB46_18155</name>
</gene>
<evidence type="ECO:0000313" key="5">
    <source>
        <dbReference type="Proteomes" id="UP001320898"/>
    </source>
</evidence>
<sequence>MKRSIVIAFAAIALAGCQSDTTGTAPVATATNAADLSDLVGARGSSGEMALQSRGYELARTQGLTAFWWNSASGTCARVVTGDGRYQTVDTVAPADCGQSGGAPATATATAGGPPADIADMVGAKGGQAEMGLNARGYELARTKGLTAFWWNASTSTCAQIVTSDGRYKTINSVAPNNCGS</sequence>
<keyword evidence="2 3" id="KW-0732">Signal</keyword>
<feature type="chain" id="PRO_5043789840" description="Type IV secretion system putative lipoprotein virB7" evidence="3">
    <location>
        <begin position="16"/>
        <end position="181"/>
    </location>
</feature>
<dbReference type="InterPro" id="IPR012640">
    <property type="entry name" value="Membr_lipoprot_lipid_attach_CS"/>
</dbReference>
<evidence type="ECO:0000313" key="4">
    <source>
        <dbReference type="EMBL" id="MCT8973793.1"/>
    </source>
</evidence>
<dbReference type="EMBL" id="JALIDZ010000008">
    <property type="protein sequence ID" value="MCT8973793.1"/>
    <property type="molecule type" value="Genomic_DNA"/>
</dbReference>
<dbReference type="Pfam" id="PF08139">
    <property type="entry name" value="LPAM_1"/>
    <property type="match status" value="1"/>
</dbReference>
<keyword evidence="5" id="KW-1185">Reference proteome</keyword>
<proteinExistence type="predicted"/>
<dbReference type="Proteomes" id="UP001320898">
    <property type="component" value="Unassembled WGS sequence"/>
</dbReference>
<organism evidence="4 5">
    <name type="scientific">Microbaculum marinisediminis</name>
    <dbReference type="NCBI Taxonomy" id="2931392"/>
    <lineage>
        <taxon>Bacteria</taxon>
        <taxon>Pseudomonadati</taxon>
        <taxon>Pseudomonadota</taxon>
        <taxon>Alphaproteobacteria</taxon>
        <taxon>Hyphomicrobiales</taxon>
        <taxon>Tepidamorphaceae</taxon>
        <taxon>Microbaculum</taxon>
    </lineage>
</organism>
<evidence type="ECO:0000256" key="3">
    <source>
        <dbReference type="SAM" id="SignalP"/>
    </source>
</evidence>
<protein>
    <recommendedName>
        <fullName evidence="1">Type IV secretion system putative lipoprotein virB7</fullName>
    </recommendedName>
</protein>
<keyword evidence="4" id="KW-0449">Lipoprotein</keyword>